<dbReference type="Pfam" id="PF13709">
    <property type="entry name" value="DUF4159"/>
    <property type="match status" value="1"/>
</dbReference>
<sequence length="302" mass="34261">MRDLRRMIPCPGQAVGRTGLLKNRVQKIVLSMLAVALLAAAGMAQWSRDPGGRSGRGGFGGNRGDRAGVPDWENDTELPHDKFTFARVQYSGYGRGFGGGWRVDYPDADLNFSFRIEQLTAIKADPDGTLVEFTGDLLNEHPFVYITDPRSMSLGEDEVKGFREYLLNGGFFMADDFWSESEGEAFYREMKRVLPNIEPVDLAVDHPLFNHVFPLNEKPQVPSEDWYVDRFDTAQQALDSGVTWETKRYETMPPLPHYYAYFDKKGRMMGVACHNTDVGDGWEEEGATPWYFKHFSEPKSYP</sequence>
<dbReference type="Gene3D" id="3.40.50.12140">
    <property type="entry name" value="Domain of unknown function DUF4159"/>
    <property type="match status" value="1"/>
</dbReference>
<organism evidence="3">
    <name type="scientific">marine metagenome</name>
    <dbReference type="NCBI Taxonomy" id="408172"/>
    <lineage>
        <taxon>unclassified sequences</taxon>
        <taxon>metagenomes</taxon>
        <taxon>ecological metagenomes</taxon>
    </lineage>
</organism>
<dbReference type="AlphaFoldDB" id="A0A382AZJ7"/>
<feature type="non-terminal residue" evidence="3">
    <location>
        <position position="302"/>
    </location>
</feature>
<evidence type="ECO:0000259" key="2">
    <source>
        <dbReference type="Pfam" id="PF13709"/>
    </source>
</evidence>
<evidence type="ECO:0000256" key="1">
    <source>
        <dbReference type="SAM" id="MobiDB-lite"/>
    </source>
</evidence>
<protein>
    <recommendedName>
        <fullName evidence="2">DUF4159 domain-containing protein</fullName>
    </recommendedName>
</protein>
<feature type="region of interest" description="Disordered" evidence="1">
    <location>
        <begin position="46"/>
        <end position="68"/>
    </location>
</feature>
<dbReference type="InterPro" id="IPR025297">
    <property type="entry name" value="DUF4159"/>
</dbReference>
<reference evidence="3" key="1">
    <citation type="submission" date="2018-05" db="EMBL/GenBank/DDBJ databases">
        <authorList>
            <person name="Lanie J.A."/>
            <person name="Ng W.-L."/>
            <person name="Kazmierczak K.M."/>
            <person name="Andrzejewski T.M."/>
            <person name="Davidsen T.M."/>
            <person name="Wayne K.J."/>
            <person name="Tettelin H."/>
            <person name="Glass J.I."/>
            <person name="Rusch D."/>
            <person name="Podicherti R."/>
            <person name="Tsui H.-C.T."/>
            <person name="Winkler M.E."/>
        </authorList>
    </citation>
    <scope>NUCLEOTIDE SEQUENCE</scope>
</reference>
<dbReference type="EMBL" id="UINC01027542">
    <property type="protein sequence ID" value="SVB06955.1"/>
    <property type="molecule type" value="Genomic_DNA"/>
</dbReference>
<name>A0A382AZJ7_9ZZZZ</name>
<proteinExistence type="predicted"/>
<gene>
    <name evidence="3" type="ORF">METZ01_LOCUS159809</name>
</gene>
<accession>A0A382AZJ7</accession>
<feature type="compositionally biased region" description="Gly residues" evidence="1">
    <location>
        <begin position="52"/>
        <end position="62"/>
    </location>
</feature>
<feature type="domain" description="DUF4159" evidence="2">
    <location>
        <begin position="84"/>
        <end position="286"/>
    </location>
</feature>
<evidence type="ECO:0000313" key="3">
    <source>
        <dbReference type="EMBL" id="SVB06955.1"/>
    </source>
</evidence>